<proteinExistence type="predicted"/>
<evidence type="ECO:0000313" key="2">
    <source>
        <dbReference type="EMBL" id="PIR38786.1"/>
    </source>
</evidence>
<comment type="caution">
    <text evidence="2">The sequence shown here is derived from an EMBL/GenBank/DDBJ whole genome shotgun (WGS) entry which is preliminary data.</text>
</comment>
<reference evidence="2 3" key="1">
    <citation type="submission" date="2017-09" db="EMBL/GenBank/DDBJ databases">
        <title>Depth-based differentiation of microbial function through sediment-hosted aquifers and enrichment of novel symbionts in the deep terrestrial subsurface.</title>
        <authorList>
            <person name="Probst A.J."/>
            <person name="Ladd B."/>
            <person name="Jarett J.K."/>
            <person name="Geller-Mcgrath D.E."/>
            <person name="Sieber C.M."/>
            <person name="Emerson J.B."/>
            <person name="Anantharaman K."/>
            <person name="Thomas B.C."/>
            <person name="Malmstrom R."/>
            <person name="Stieglmeier M."/>
            <person name="Klingl A."/>
            <person name="Woyke T."/>
            <person name="Ryan C.M."/>
            <person name="Banfield J.F."/>
        </authorList>
    </citation>
    <scope>NUCLEOTIDE SEQUENCE [LARGE SCALE GENOMIC DNA]</scope>
    <source>
        <strain evidence="2">CG10_big_fil_rev_8_21_14_0_10_42_12</strain>
    </source>
</reference>
<dbReference type="AlphaFoldDB" id="A0A2H0QXR7"/>
<dbReference type="Pfam" id="PF01933">
    <property type="entry name" value="CofD"/>
    <property type="match status" value="1"/>
</dbReference>
<dbReference type="Proteomes" id="UP000231333">
    <property type="component" value="Unassembled WGS sequence"/>
</dbReference>
<name>A0A2H0QXR7_9BACT</name>
<dbReference type="Gene3D" id="3.40.50.10680">
    <property type="entry name" value="CofD-like domains"/>
    <property type="match status" value="1"/>
</dbReference>
<evidence type="ECO:0008006" key="4">
    <source>
        <dbReference type="Google" id="ProtNLM"/>
    </source>
</evidence>
<protein>
    <recommendedName>
        <fullName evidence="4">Gluconeogenesis factor</fullName>
    </recommendedName>
</protein>
<gene>
    <name evidence="2" type="ORF">COV34_00505</name>
</gene>
<dbReference type="InterPro" id="IPR010119">
    <property type="entry name" value="Gluconeogen_factor"/>
</dbReference>
<dbReference type="PANTHER" id="PTHR30135">
    <property type="entry name" value="UNCHARACTERIZED PROTEIN YVCK-RELATED"/>
    <property type="match status" value="1"/>
</dbReference>
<evidence type="ECO:0000256" key="1">
    <source>
        <dbReference type="ARBA" id="ARBA00022490"/>
    </source>
</evidence>
<dbReference type="EMBL" id="PCXL01000008">
    <property type="protein sequence ID" value="PIR38786.1"/>
    <property type="molecule type" value="Genomic_DNA"/>
</dbReference>
<sequence length="322" mass="35293">MEKGNINEKIALVGGGSGVYQIARALKFIRPNIVTVQTVFDSGGHSGALRDERGMLPPGDIRRAILALADEHVERNLRKILSYRFPAKNGSSLDDVNMGNLLLTALTEITGTLPQAINEMCMWYGVKGKVLPVSLDDAHIKVQLSDGSFILGEKYIDTRSINDDRTIVGVSLEPDAHLYVEVYDELLTADKIVLCPGDLYTSLLPNLIVKGFADALKESRGELMYVTNIMTKKSETGGFTANDFVKTVEKYLDGKKIDTVIVNDSEISKDILDSYKEQKSEPVSINGDLAKLVKRVIRADLVDIGGGIVRHNDRTASLIAEL</sequence>
<accession>A0A2H0QXR7</accession>
<keyword evidence="1" id="KW-0963">Cytoplasm</keyword>
<dbReference type="CDD" id="cd07187">
    <property type="entry name" value="YvcK_like"/>
    <property type="match status" value="1"/>
</dbReference>
<dbReference type="PANTHER" id="PTHR30135:SF3">
    <property type="entry name" value="GLUCONEOGENESIS FACTOR-RELATED"/>
    <property type="match status" value="1"/>
</dbReference>
<organism evidence="2 3">
    <name type="scientific">Candidatus Zambryskibacteria bacterium CG10_big_fil_rev_8_21_14_0_10_42_12</name>
    <dbReference type="NCBI Taxonomy" id="1975115"/>
    <lineage>
        <taxon>Bacteria</taxon>
        <taxon>Candidatus Zambryskiibacteriota</taxon>
    </lineage>
</organism>
<evidence type="ECO:0000313" key="3">
    <source>
        <dbReference type="Proteomes" id="UP000231333"/>
    </source>
</evidence>
<dbReference type="InterPro" id="IPR002882">
    <property type="entry name" value="CofD"/>
</dbReference>
<dbReference type="SUPFAM" id="SSF142338">
    <property type="entry name" value="CofD-like"/>
    <property type="match status" value="1"/>
</dbReference>
<dbReference type="InterPro" id="IPR038136">
    <property type="entry name" value="CofD-like_dom_sf"/>
</dbReference>
<dbReference type="GO" id="GO:0043743">
    <property type="term" value="F:LPPG:FO 2-phospho-L-lactate transferase activity"/>
    <property type="evidence" value="ECO:0007669"/>
    <property type="project" value="InterPro"/>
</dbReference>
<dbReference type="NCBIfam" id="TIGR01826">
    <property type="entry name" value="CofD_related"/>
    <property type="match status" value="1"/>
</dbReference>